<dbReference type="SMART" id="SM00347">
    <property type="entry name" value="HTH_MARR"/>
    <property type="match status" value="1"/>
</dbReference>
<sequence length="154" mass="17117">MREAQDGRLRSRFRAAEESPGLLLWQVTNRWQAAQRAALAPFDLTHVQFVLLASLTYLATGREDPVRQRDLAEYAATDPMMTSQVLRALAQKGLIERRDHPSDRRAKALVATEAGVALVNRAIVAVETCDAEFFAPLGAEDGAFARSLRQLRGR</sequence>
<dbReference type="InterPro" id="IPR000835">
    <property type="entry name" value="HTH_MarR-typ"/>
</dbReference>
<dbReference type="Gene3D" id="1.10.10.10">
    <property type="entry name" value="Winged helix-like DNA-binding domain superfamily/Winged helix DNA-binding domain"/>
    <property type="match status" value="1"/>
</dbReference>
<evidence type="ECO:0000256" key="2">
    <source>
        <dbReference type="ARBA" id="ARBA00023125"/>
    </source>
</evidence>
<evidence type="ECO:0000256" key="3">
    <source>
        <dbReference type="ARBA" id="ARBA00023163"/>
    </source>
</evidence>
<dbReference type="PANTHER" id="PTHR33164:SF64">
    <property type="entry name" value="TRANSCRIPTIONAL REGULATOR SLYA"/>
    <property type="match status" value="1"/>
</dbReference>
<keyword evidence="2" id="KW-0238">DNA-binding</keyword>
<dbReference type="RefSeq" id="WP_195081929.1">
    <property type="nucleotide sequence ID" value="NZ_JAYESH010000009.1"/>
</dbReference>
<name>A0ABU6B3W2_9NOCA</name>
<dbReference type="InterPro" id="IPR036390">
    <property type="entry name" value="WH_DNA-bd_sf"/>
</dbReference>
<evidence type="ECO:0000256" key="1">
    <source>
        <dbReference type="ARBA" id="ARBA00023015"/>
    </source>
</evidence>
<dbReference type="InterPro" id="IPR036388">
    <property type="entry name" value="WH-like_DNA-bd_sf"/>
</dbReference>
<keyword evidence="3" id="KW-0804">Transcription</keyword>
<reference evidence="5 6" key="1">
    <citation type="submission" date="2023-12" db="EMBL/GenBank/DDBJ databases">
        <title>novel species in genus Nocarida.</title>
        <authorList>
            <person name="Li Z."/>
        </authorList>
    </citation>
    <scope>NUCLEOTIDE SEQUENCE [LARGE SCALE GENOMIC DNA]</scope>
    <source>
        <strain evidence="5 6">CDC186</strain>
    </source>
</reference>
<dbReference type="PANTHER" id="PTHR33164">
    <property type="entry name" value="TRANSCRIPTIONAL REGULATOR, MARR FAMILY"/>
    <property type="match status" value="1"/>
</dbReference>
<keyword evidence="6" id="KW-1185">Reference proteome</keyword>
<feature type="domain" description="HTH marR-type" evidence="4">
    <location>
        <begin position="17"/>
        <end position="154"/>
    </location>
</feature>
<gene>
    <name evidence="5" type="ORF">U3653_29505</name>
</gene>
<dbReference type="EMBL" id="JAYKYQ010000016">
    <property type="protein sequence ID" value="MEB3514178.1"/>
    <property type="molecule type" value="Genomic_DNA"/>
</dbReference>
<comment type="caution">
    <text evidence="5">The sequence shown here is derived from an EMBL/GenBank/DDBJ whole genome shotgun (WGS) entry which is preliminary data.</text>
</comment>
<evidence type="ECO:0000259" key="4">
    <source>
        <dbReference type="PROSITE" id="PS50995"/>
    </source>
</evidence>
<keyword evidence="1" id="KW-0805">Transcription regulation</keyword>
<dbReference type="PROSITE" id="PS50995">
    <property type="entry name" value="HTH_MARR_2"/>
    <property type="match status" value="1"/>
</dbReference>
<organism evidence="5 6">
    <name type="scientific">Nocardia implantans</name>
    <dbReference type="NCBI Taxonomy" id="3108168"/>
    <lineage>
        <taxon>Bacteria</taxon>
        <taxon>Bacillati</taxon>
        <taxon>Actinomycetota</taxon>
        <taxon>Actinomycetes</taxon>
        <taxon>Mycobacteriales</taxon>
        <taxon>Nocardiaceae</taxon>
        <taxon>Nocardia</taxon>
    </lineage>
</organism>
<dbReference type="InterPro" id="IPR039422">
    <property type="entry name" value="MarR/SlyA-like"/>
</dbReference>
<dbReference type="Proteomes" id="UP001348098">
    <property type="component" value="Unassembled WGS sequence"/>
</dbReference>
<evidence type="ECO:0000313" key="5">
    <source>
        <dbReference type="EMBL" id="MEB3514178.1"/>
    </source>
</evidence>
<dbReference type="Pfam" id="PF01047">
    <property type="entry name" value="MarR"/>
    <property type="match status" value="1"/>
</dbReference>
<evidence type="ECO:0000313" key="6">
    <source>
        <dbReference type="Proteomes" id="UP001348098"/>
    </source>
</evidence>
<proteinExistence type="predicted"/>
<protein>
    <submittedName>
        <fullName evidence="5">MarR family transcriptional regulator</fullName>
    </submittedName>
</protein>
<dbReference type="SUPFAM" id="SSF46785">
    <property type="entry name" value="Winged helix' DNA-binding domain"/>
    <property type="match status" value="1"/>
</dbReference>
<accession>A0ABU6B3W2</accession>